<name>A0ABR2MW75_9ASPA</name>
<evidence type="ECO:0008006" key="5">
    <source>
        <dbReference type="Google" id="ProtNLM"/>
    </source>
</evidence>
<keyword evidence="4" id="KW-1185">Reference proteome</keyword>
<protein>
    <recommendedName>
        <fullName evidence="5">Secreted protein</fullName>
    </recommendedName>
</protein>
<feature type="region of interest" description="Disordered" evidence="1">
    <location>
        <begin position="62"/>
        <end position="86"/>
    </location>
</feature>
<keyword evidence="2" id="KW-0732">Signal</keyword>
<reference evidence="3 4" key="1">
    <citation type="journal article" date="2022" name="Nat. Plants">
        <title>Genomes of leafy and leafless Platanthera orchids illuminate the evolution of mycoheterotrophy.</title>
        <authorList>
            <person name="Li M.H."/>
            <person name="Liu K.W."/>
            <person name="Li Z."/>
            <person name="Lu H.C."/>
            <person name="Ye Q.L."/>
            <person name="Zhang D."/>
            <person name="Wang J.Y."/>
            <person name="Li Y.F."/>
            <person name="Zhong Z.M."/>
            <person name="Liu X."/>
            <person name="Yu X."/>
            <person name="Liu D.K."/>
            <person name="Tu X.D."/>
            <person name="Liu B."/>
            <person name="Hao Y."/>
            <person name="Liao X.Y."/>
            <person name="Jiang Y.T."/>
            <person name="Sun W.H."/>
            <person name="Chen J."/>
            <person name="Chen Y.Q."/>
            <person name="Ai Y."/>
            <person name="Zhai J.W."/>
            <person name="Wu S.S."/>
            <person name="Zhou Z."/>
            <person name="Hsiao Y.Y."/>
            <person name="Wu W.L."/>
            <person name="Chen Y.Y."/>
            <person name="Lin Y.F."/>
            <person name="Hsu J.L."/>
            <person name="Li C.Y."/>
            <person name="Wang Z.W."/>
            <person name="Zhao X."/>
            <person name="Zhong W.Y."/>
            <person name="Ma X.K."/>
            <person name="Ma L."/>
            <person name="Huang J."/>
            <person name="Chen G.Z."/>
            <person name="Huang M.Z."/>
            <person name="Huang L."/>
            <person name="Peng D.H."/>
            <person name="Luo Y.B."/>
            <person name="Zou S.Q."/>
            <person name="Chen S.P."/>
            <person name="Lan S."/>
            <person name="Tsai W.C."/>
            <person name="Van de Peer Y."/>
            <person name="Liu Z.J."/>
        </authorList>
    </citation>
    <scope>NUCLEOTIDE SEQUENCE [LARGE SCALE GENOMIC DNA]</scope>
    <source>
        <strain evidence="3">Lor288</strain>
    </source>
</reference>
<gene>
    <name evidence="3" type="ORF">KSP40_PGU020438</name>
</gene>
<evidence type="ECO:0000313" key="4">
    <source>
        <dbReference type="Proteomes" id="UP001412067"/>
    </source>
</evidence>
<feature type="signal peptide" evidence="2">
    <location>
        <begin position="1"/>
        <end position="18"/>
    </location>
</feature>
<feature type="chain" id="PRO_5046262802" description="Secreted protein" evidence="2">
    <location>
        <begin position="19"/>
        <end position="252"/>
    </location>
</feature>
<proteinExistence type="predicted"/>
<evidence type="ECO:0000256" key="2">
    <source>
        <dbReference type="SAM" id="SignalP"/>
    </source>
</evidence>
<evidence type="ECO:0000313" key="3">
    <source>
        <dbReference type="EMBL" id="KAK8968415.1"/>
    </source>
</evidence>
<dbReference type="Proteomes" id="UP001412067">
    <property type="component" value="Unassembled WGS sequence"/>
</dbReference>
<accession>A0ABR2MW75</accession>
<evidence type="ECO:0000256" key="1">
    <source>
        <dbReference type="SAM" id="MobiDB-lite"/>
    </source>
</evidence>
<dbReference type="EMBL" id="JBBWWR010000004">
    <property type="protein sequence ID" value="KAK8968415.1"/>
    <property type="molecule type" value="Genomic_DNA"/>
</dbReference>
<sequence length="252" mass="28102">MLFILFLFISSSFHIARGCAVCPKPNTPKSPRLHFRRSSESRPLHCRLRSLESLPLPYRRSPESLPLPTAGHRKASRYPTADHRKAARYPTADHWKAARYLASPTSSHRKPPVTLPPITLPPGIGTPKLPAPPVTDLPGGHRKTRACLDILGSVVHIGDPAVNCLPAHRRSREHRGCIMLVHCHKSEASQHQHLLTHCPRTPGHLRQVGAARLHLLLTGVTPCTCCLRRPSIVRTNLDDIWSLCLIPNYLHL</sequence>
<comment type="caution">
    <text evidence="3">The sequence shown here is derived from an EMBL/GenBank/DDBJ whole genome shotgun (WGS) entry which is preliminary data.</text>
</comment>
<organism evidence="3 4">
    <name type="scientific">Platanthera guangdongensis</name>
    <dbReference type="NCBI Taxonomy" id="2320717"/>
    <lineage>
        <taxon>Eukaryota</taxon>
        <taxon>Viridiplantae</taxon>
        <taxon>Streptophyta</taxon>
        <taxon>Embryophyta</taxon>
        <taxon>Tracheophyta</taxon>
        <taxon>Spermatophyta</taxon>
        <taxon>Magnoliopsida</taxon>
        <taxon>Liliopsida</taxon>
        <taxon>Asparagales</taxon>
        <taxon>Orchidaceae</taxon>
        <taxon>Orchidoideae</taxon>
        <taxon>Orchideae</taxon>
        <taxon>Orchidinae</taxon>
        <taxon>Platanthera</taxon>
    </lineage>
</organism>